<comment type="caution">
    <text evidence="2">The sequence shown here is derived from an EMBL/GenBank/DDBJ whole genome shotgun (WGS) entry which is preliminary data.</text>
</comment>
<name>A0A9Q3UM11_9GAMM</name>
<organism evidence="2 3">
    <name type="scientific">Alloalcanivorax marinus</name>
    <dbReference type="NCBI Taxonomy" id="1177169"/>
    <lineage>
        <taxon>Bacteria</taxon>
        <taxon>Pseudomonadati</taxon>
        <taxon>Pseudomonadota</taxon>
        <taxon>Gammaproteobacteria</taxon>
        <taxon>Oceanospirillales</taxon>
        <taxon>Alcanivoracaceae</taxon>
        <taxon>Alloalcanivorax</taxon>
    </lineage>
</organism>
<evidence type="ECO:0000313" key="3">
    <source>
        <dbReference type="Proteomes" id="UP001108027"/>
    </source>
</evidence>
<dbReference type="Gene3D" id="3.30.2310.20">
    <property type="entry name" value="RelE-like"/>
    <property type="match status" value="1"/>
</dbReference>
<gene>
    <name evidence="2" type="ORF">LL252_12795</name>
</gene>
<reference evidence="2" key="1">
    <citation type="submission" date="2021-10" db="EMBL/GenBank/DDBJ databases">
        <title>The diversity and Nitrogen Metabolism of Culturable Nitrate-Utilizing Bacteria Within the Oxygen Minimum Zone of the Changjiang (Yangtze River)Estuary.</title>
        <authorList>
            <person name="Zhang D."/>
            <person name="Zheng J."/>
            <person name="Liu S."/>
            <person name="He W."/>
        </authorList>
    </citation>
    <scope>NUCLEOTIDE SEQUENCE</scope>
    <source>
        <strain evidence="2">FXH-223</strain>
    </source>
</reference>
<accession>A0A9Q3UM11</accession>
<proteinExistence type="predicted"/>
<sequence>MTHTVRIRPDAEWDLEDAARWYESQQQGLGQAFLNSVSESLHLIQENPLAFPRVHRDSRRALIRKFPFGVHFVISEDAVVVIAVMHGSRDPRRWKIRT</sequence>
<evidence type="ECO:0000256" key="1">
    <source>
        <dbReference type="ARBA" id="ARBA00022649"/>
    </source>
</evidence>
<dbReference type="RefSeq" id="WP_228234279.1">
    <property type="nucleotide sequence ID" value="NZ_JAJGNA010000016.1"/>
</dbReference>
<protein>
    <submittedName>
        <fullName evidence="2">Type II toxin-antitoxin system RelE/ParE family toxin</fullName>
    </submittedName>
</protein>
<dbReference type="InterPro" id="IPR007712">
    <property type="entry name" value="RelE/ParE_toxin"/>
</dbReference>
<keyword evidence="3" id="KW-1185">Reference proteome</keyword>
<dbReference type="Pfam" id="PF05016">
    <property type="entry name" value="ParE_toxin"/>
    <property type="match status" value="1"/>
</dbReference>
<dbReference type="InterPro" id="IPR035093">
    <property type="entry name" value="RelE/ParE_toxin_dom_sf"/>
</dbReference>
<dbReference type="Proteomes" id="UP001108027">
    <property type="component" value="Unassembled WGS sequence"/>
</dbReference>
<dbReference type="EMBL" id="JAJGNA010000016">
    <property type="protein sequence ID" value="MCC4309447.1"/>
    <property type="molecule type" value="Genomic_DNA"/>
</dbReference>
<evidence type="ECO:0000313" key="2">
    <source>
        <dbReference type="EMBL" id="MCC4309447.1"/>
    </source>
</evidence>
<dbReference type="AlphaFoldDB" id="A0A9Q3UM11"/>
<keyword evidence="1" id="KW-1277">Toxin-antitoxin system</keyword>